<feature type="compositionally biased region" description="Basic and acidic residues" evidence="1">
    <location>
        <begin position="39"/>
        <end position="54"/>
    </location>
</feature>
<reference evidence="4" key="2">
    <citation type="submission" date="2016-02" db="EMBL/GenBank/DDBJ databases">
        <title>Draft genome sequence of five rapidly growing Mycobacterium species.</title>
        <authorList>
            <person name="Katahira K."/>
            <person name="Gotou Y."/>
            <person name="Iida K."/>
            <person name="Ogura Y."/>
            <person name="Hayashi T."/>
        </authorList>
    </citation>
    <scope>NUCLEOTIDE SEQUENCE [LARGE SCALE GENOMIC DNA]</scope>
    <source>
        <strain evidence="4">JCM15298</strain>
    </source>
</reference>
<evidence type="ECO:0008006" key="5">
    <source>
        <dbReference type="Google" id="ProtNLM"/>
    </source>
</evidence>
<gene>
    <name evidence="3" type="ORF">RMCC_1909</name>
</gene>
<keyword evidence="2" id="KW-0472">Membrane</keyword>
<feature type="transmembrane region" description="Helical" evidence="2">
    <location>
        <begin position="70"/>
        <end position="92"/>
    </location>
</feature>
<evidence type="ECO:0000313" key="3">
    <source>
        <dbReference type="EMBL" id="GAS94943.1"/>
    </source>
</evidence>
<organism evidence="3 4">
    <name type="scientific">Mycolicibacterium canariasense</name>
    <name type="common">Mycobacterium canariasense</name>
    <dbReference type="NCBI Taxonomy" id="228230"/>
    <lineage>
        <taxon>Bacteria</taxon>
        <taxon>Bacillati</taxon>
        <taxon>Actinomycetota</taxon>
        <taxon>Actinomycetes</taxon>
        <taxon>Mycobacteriales</taxon>
        <taxon>Mycobacteriaceae</taxon>
        <taxon>Mycolicibacterium</taxon>
    </lineage>
</organism>
<dbReference type="OrthoDB" id="4201904at2"/>
<sequence length="302" mass="31673">MSTPPPDPATRRIPRPPRPEGPTQRIPQPRGVGGWQEPPTERLRAPEPATEKFQRPGTPPPARKRNKQTIVLVAVIVIALVVGSLAGAELYARYKAADVLSNITDCLVQDGAEVSFSVNPPFLWQYLSGDYTNISVATAGNQVQEAKGMTADVTLSDITLKDADNSKGTIGSLDATLSWTSAGIKDTVAENLPVVGSLVTAVRTDAGAGTLILEAAGGTTVTAQPVVADGKLNLNVTDVTGPFAKDTVQSALNELTTKLNDNYPLGIKADSVQVTSTGVVGKFSSRDATIPSGQSNRCFADL</sequence>
<dbReference type="AlphaFoldDB" id="A0A100WBA6"/>
<keyword evidence="2" id="KW-1133">Transmembrane helix</keyword>
<dbReference type="EMBL" id="BCSY01000036">
    <property type="protein sequence ID" value="GAS94943.1"/>
    <property type="molecule type" value="Genomic_DNA"/>
</dbReference>
<protein>
    <recommendedName>
        <fullName evidence="5">DUF2993 domain-containing protein</fullName>
    </recommendedName>
</protein>
<keyword evidence="2" id="KW-0812">Transmembrane</keyword>
<keyword evidence="4" id="KW-1185">Reference proteome</keyword>
<feature type="region of interest" description="Disordered" evidence="1">
    <location>
        <begin position="1"/>
        <end position="64"/>
    </location>
</feature>
<proteinExistence type="predicted"/>
<name>A0A100WBA6_MYCCR</name>
<evidence type="ECO:0000256" key="2">
    <source>
        <dbReference type="SAM" id="Phobius"/>
    </source>
</evidence>
<evidence type="ECO:0000313" key="4">
    <source>
        <dbReference type="Proteomes" id="UP000069443"/>
    </source>
</evidence>
<evidence type="ECO:0000256" key="1">
    <source>
        <dbReference type="SAM" id="MobiDB-lite"/>
    </source>
</evidence>
<dbReference type="RefSeq" id="WP_062656185.1">
    <property type="nucleotide sequence ID" value="NZ_BCSY01000036.1"/>
</dbReference>
<dbReference type="Proteomes" id="UP000069443">
    <property type="component" value="Unassembled WGS sequence"/>
</dbReference>
<dbReference type="InterPro" id="IPR021373">
    <property type="entry name" value="DUF2993"/>
</dbReference>
<dbReference type="Pfam" id="PF11209">
    <property type="entry name" value="LmeA"/>
    <property type="match status" value="1"/>
</dbReference>
<comment type="caution">
    <text evidence="3">The sequence shown here is derived from an EMBL/GenBank/DDBJ whole genome shotgun (WGS) entry which is preliminary data.</text>
</comment>
<accession>A0A100WBA6</accession>
<reference evidence="4" key="1">
    <citation type="journal article" date="2016" name="Genome Announc.">
        <title>Draft Genome Sequences of Five Rapidly Growing Mycobacterium Species, M. thermoresistibile, M. fortuitum subsp. acetamidolyticum, M. canariasense, M. brisbanense, and M. novocastrense.</title>
        <authorList>
            <person name="Katahira K."/>
            <person name="Ogura Y."/>
            <person name="Gotoh Y."/>
            <person name="Hayashi T."/>
        </authorList>
    </citation>
    <scope>NUCLEOTIDE SEQUENCE [LARGE SCALE GENOMIC DNA]</scope>
    <source>
        <strain evidence="4">JCM15298</strain>
    </source>
</reference>